<dbReference type="Gene3D" id="3.30.450.40">
    <property type="match status" value="2"/>
</dbReference>
<dbReference type="GO" id="GO:0003700">
    <property type="term" value="F:DNA-binding transcription factor activity"/>
    <property type="evidence" value="ECO:0007669"/>
    <property type="project" value="InterPro"/>
</dbReference>
<dbReference type="EMBL" id="JACGWU010000002">
    <property type="protein sequence ID" value="MBA8828901.1"/>
    <property type="molecule type" value="Genomic_DNA"/>
</dbReference>
<dbReference type="GO" id="GO:0045892">
    <property type="term" value="P:negative regulation of DNA-templated transcription"/>
    <property type="evidence" value="ECO:0007669"/>
    <property type="project" value="TreeGrafter"/>
</dbReference>
<dbReference type="InterPro" id="IPR000835">
    <property type="entry name" value="HTH_MarR-typ"/>
</dbReference>
<sequence>MNPSQIEPDGGSQTLSRGLRVLEIIGKSDVPLSVAALAEELSIHRSMVYRLIKTLEQHGFVRKSPTGGLVLGMRISSLARGVLQSLQDAAAPELAALAEELEMTAFLVSYDGESAVTLRSAEPLNAQTTVAKKPGTRHSVDRGAPGHVIRSQLDPTIYPAQRFESSQDEVLPGIASIAVPLVIAGNPPSALAVIYLPHAVDAEQIAEALTAAATRIVVAVGG</sequence>
<dbReference type="RefSeq" id="WP_182484345.1">
    <property type="nucleotide sequence ID" value="NZ_JACGWU010000002.1"/>
</dbReference>
<dbReference type="SUPFAM" id="SSF46785">
    <property type="entry name" value="Winged helix' DNA-binding domain"/>
    <property type="match status" value="1"/>
</dbReference>
<dbReference type="Proteomes" id="UP000524237">
    <property type="component" value="Unassembled WGS sequence"/>
</dbReference>
<dbReference type="GO" id="GO:0003677">
    <property type="term" value="F:DNA binding"/>
    <property type="evidence" value="ECO:0007669"/>
    <property type="project" value="UniProtKB-KW"/>
</dbReference>
<dbReference type="SMART" id="SM00346">
    <property type="entry name" value="HTH_ICLR"/>
    <property type="match status" value="1"/>
</dbReference>
<keyword evidence="2" id="KW-0804">Transcription</keyword>
<keyword evidence="5" id="KW-1185">Reference proteome</keyword>
<name>A0A7W3PP46_9MICO</name>
<feature type="domain" description="HTH iclR-type" evidence="3">
    <location>
        <begin position="12"/>
        <end position="73"/>
    </location>
</feature>
<dbReference type="SUPFAM" id="SSF55781">
    <property type="entry name" value="GAF domain-like"/>
    <property type="match status" value="1"/>
</dbReference>
<dbReference type="Gene3D" id="1.10.10.10">
    <property type="entry name" value="Winged helix-like DNA-binding domain superfamily/Winged helix DNA-binding domain"/>
    <property type="match status" value="1"/>
</dbReference>
<dbReference type="Pfam" id="PF09339">
    <property type="entry name" value="HTH_IclR"/>
    <property type="match status" value="1"/>
</dbReference>
<dbReference type="PANTHER" id="PTHR30136">
    <property type="entry name" value="HELIX-TURN-HELIX TRANSCRIPTIONAL REGULATOR, ICLR FAMILY"/>
    <property type="match status" value="1"/>
</dbReference>
<evidence type="ECO:0000256" key="1">
    <source>
        <dbReference type="ARBA" id="ARBA00023015"/>
    </source>
</evidence>
<accession>A0A7W3PP46</accession>
<dbReference type="AlphaFoldDB" id="A0A7W3PP46"/>
<dbReference type="InterPro" id="IPR005471">
    <property type="entry name" value="Tscrpt_reg_IclR_N"/>
</dbReference>
<protein>
    <submittedName>
        <fullName evidence="4">DNA-binding IclR family transcriptional regulator</fullName>
    </submittedName>
</protein>
<dbReference type="SMART" id="SM00347">
    <property type="entry name" value="HTH_MARR"/>
    <property type="match status" value="1"/>
</dbReference>
<dbReference type="InterPro" id="IPR050707">
    <property type="entry name" value="HTH_MetabolicPath_Reg"/>
</dbReference>
<dbReference type="InterPro" id="IPR029016">
    <property type="entry name" value="GAF-like_dom_sf"/>
</dbReference>
<dbReference type="PROSITE" id="PS51077">
    <property type="entry name" value="HTH_ICLR"/>
    <property type="match status" value="1"/>
</dbReference>
<keyword evidence="1" id="KW-0805">Transcription regulation</keyword>
<reference evidence="4 5" key="1">
    <citation type="submission" date="2020-07" db="EMBL/GenBank/DDBJ databases">
        <title>Sequencing the genomes of 1000 actinobacteria strains.</title>
        <authorList>
            <person name="Klenk H.-P."/>
        </authorList>
    </citation>
    <scope>NUCLEOTIDE SEQUENCE [LARGE SCALE GENOMIC DNA]</scope>
    <source>
        <strain evidence="4 5">DSM 23737</strain>
    </source>
</reference>
<keyword evidence="4" id="KW-0238">DNA-binding</keyword>
<evidence type="ECO:0000256" key="2">
    <source>
        <dbReference type="ARBA" id="ARBA00023163"/>
    </source>
</evidence>
<proteinExistence type="predicted"/>
<gene>
    <name evidence="4" type="ORF">FB555_000999</name>
</gene>
<evidence type="ECO:0000313" key="5">
    <source>
        <dbReference type="Proteomes" id="UP000524237"/>
    </source>
</evidence>
<dbReference type="InterPro" id="IPR036388">
    <property type="entry name" value="WH-like_DNA-bd_sf"/>
</dbReference>
<evidence type="ECO:0000259" key="3">
    <source>
        <dbReference type="PROSITE" id="PS51077"/>
    </source>
</evidence>
<comment type="caution">
    <text evidence="4">The sequence shown here is derived from an EMBL/GenBank/DDBJ whole genome shotgun (WGS) entry which is preliminary data.</text>
</comment>
<organism evidence="4 5">
    <name type="scientific">Alpinimonas psychrophila</name>
    <dbReference type="NCBI Taxonomy" id="748908"/>
    <lineage>
        <taxon>Bacteria</taxon>
        <taxon>Bacillati</taxon>
        <taxon>Actinomycetota</taxon>
        <taxon>Actinomycetes</taxon>
        <taxon>Micrococcales</taxon>
        <taxon>Microbacteriaceae</taxon>
        <taxon>Alpinimonas</taxon>
    </lineage>
</organism>
<dbReference type="PANTHER" id="PTHR30136:SF24">
    <property type="entry name" value="HTH-TYPE TRANSCRIPTIONAL REPRESSOR ALLR"/>
    <property type="match status" value="1"/>
</dbReference>
<evidence type="ECO:0000313" key="4">
    <source>
        <dbReference type="EMBL" id="MBA8828901.1"/>
    </source>
</evidence>
<dbReference type="InterPro" id="IPR036390">
    <property type="entry name" value="WH_DNA-bd_sf"/>
</dbReference>